<evidence type="ECO:0000313" key="2">
    <source>
        <dbReference type="EMBL" id="KCB22447.1"/>
    </source>
</evidence>
<dbReference type="Proteomes" id="UP000025748">
    <property type="component" value="Unassembled WGS sequence"/>
</dbReference>
<keyword evidence="3" id="KW-1185">Reference proteome</keyword>
<comment type="caution">
    <text evidence="2">The sequence shown here is derived from an EMBL/GenBank/DDBJ whole genome shotgun (WGS) entry which is preliminary data.</text>
</comment>
<protein>
    <submittedName>
        <fullName evidence="2">Uncharacterized protein</fullName>
    </submittedName>
</protein>
<proteinExistence type="predicted"/>
<evidence type="ECO:0000256" key="1">
    <source>
        <dbReference type="SAM" id="MobiDB-lite"/>
    </source>
</evidence>
<accession>A0ABR4QWR9</accession>
<dbReference type="EMBL" id="JHEM01000023">
    <property type="protein sequence ID" value="KCB22447.1"/>
    <property type="molecule type" value="Genomic_DNA"/>
</dbReference>
<evidence type="ECO:0000313" key="3">
    <source>
        <dbReference type="Proteomes" id="UP000025748"/>
    </source>
</evidence>
<feature type="region of interest" description="Disordered" evidence="1">
    <location>
        <begin position="139"/>
        <end position="160"/>
    </location>
</feature>
<feature type="region of interest" description="Disordered" evidence="1">
    <location>
        <begin position="220"/>
        <end position="246"/>
    </location>
</feature>
<reference evidence="2 3" key="1">
    <citation type="submission" date="2014-03" db="EMBL/GenBank/DDBJ databases">
        <title>Genome sequence of Bordetella hinzii.</title>
        <authorList>
            <person name="Register K."/>
            <person name="Harvill E."/>
            <person name="Goodfield L.L."/>
            <person name="Ivanov Y.V."/>
            <person name="Meyer J.A."/>
            <person name="Muse S.J."/>
            <person name="Jacobs N."/>
            <person name="Bendor L."/>
            <person name="Smallridge W.E."/>
            <person name="Brinkac L.M."/>
            <person name="Sanka R."/>
            <person name="Kim M."/>
            <person name="Losada L."/>
        </authorList>
    </citation>
    <scope>NUCLEOTIDE SEQUENCE [LARGE SCALE GENOMIC DNA]</scope>
    <source>
        <strain evidence="2 3">OH87 BAL007II</strain>
    </source>
</reference>
<sequence>MAIGAIATYSATEGGALEVMAIAALYAVVNGPAPPAHLQHRDGRAARDVPVSAAVGTLTGLISAPIMASFHAPHWGRHYMKTSEQACRLVPDLVLLPRTYLRLLEVRHRGFSQSFDEAPQLHRVFGIPAQQVGRQRGDFTGQRTRDDIRVPPQGQMRAGGDPEAVARRDQRHQQVMGCHPFGNPDLAFRGTQQPVELPAASCARVRVTQHQWMGKQLHQGKLGMDQGGMPRRHRDDQRLAPRRRGQQSFPRMLRLREPRVVVALSQAFQLLCECHFEQADLDLGRLFAAASQQVAQVRWRDAVGQRDSQEPAVSGRGGPCAGTGLLDRCQYAPCLLKEDLSSPGEPGAMAVTLEEPDAKIILQLADGSRQRRLFDVKSLRSTGKAEFLRHGDEIPDMAHQHRYAPETRPASCWPMPADRFATSGDMKDSPLSC</sequence>
<name>A0ABR4QWR9_9BORD</name>
<gene>
    <name evidence="2" type="ORF">L544_0493</name>
</gene>
<organism evidence="2 3">
    <name type="scientific">Bordetella hinzii OH87 BAL007II</name>
    <dbReference type="NCBI Taxonomy" id="1331262"/>
    <lineage>
        <taxon>Bacteria</taxon>
        <taxon>Pseudomonadati</taxon>
        <taxon>Pseudomonadota</taxon>
        <taxon>Betaproteobacteria</taxon>
        <taxon>Burkholderiales</taxon>
        <taxon>Alcaligenaceae</taxon>
        <taxon>Bordetella</taxon>
    </lineage>
</organism>